<comment type="caution">
    <text evidence="6">The sequence shown here is derived from an EMBL/GenBank/DDBJ whole genome shotgun (WGS) entry which is preliminary data.</text>
</comment>
<dbReference type="Pfam" id="PF01872">
    <property type="entry name" value="RibD_C"/>
    <property type="match status" value="1"/>
</dbReference>
<dbReference type="Gene3D" id="3.40.430.10">
    <property type="entry name" value="Dihydrofolate Reductase, subunit A"/>
    <property type="match status" value="1"/>
</dbReference>
<dbReference type="PANTHER" id="PTHR38011">
    <property type="entry name" value="DIHYDROFOLATE REDUCTASE FAMILY PROTEIN (AFU_ORTHOLOGUE AFUA_8G06820)"/>
    <property type="match status" value="1"/>
</dbReference>
<evidence type="ECO:0000256" key="4">
    <source>
        <dbReference type="SAM" id="MobiDB-lite"/>
    </source>
</evidence>
<protein>
    <submittedName>
        <fullName evidence="6">Pyrimidine reductase family protein</fullName>
    </submittedName>
</protein>
<evidence type="ECO:0000259" key="5">
    <source>
        <dbReference type="Pfam" id="PF01872"/>
    </source>
</evidence>
<evidence type="ECO:0000313" key="6">
    <source>
        <dbReference type="EMBL" id="MFF0544605.1"/>
    </source>
</evidence>
<organism evidence="6 7">
    <name type="scientific">Nocardia thailandica</name>
    <dbReference type="NCBI Taxonomy" id="257275"/>
    <lineage>
        <taxon>Bacteria</taxon>
        <taxon>Bacillati</taxon>
        <taxon>Actinomycetota</taxon>
        <taxon>Actinomycetes</taxon>
        <taxon>Mycobacteriales</taxon>
        <taxon>Nocardiaceae</taxon>
        <taxon>Nocardia</taxon>
    </lineage>
</organism>
<dbReference type="SUPFAM" id="SSF53597">
    <property type="entry name" value="Dihydrofolate reductase-like"/>
    <property type="match status" value="1"/>
</dbReference>
<reference evidence="6 7" key="1">
    <citation type="submission" date="2024-10" db="EMBL/GenBank/DDBJ databases">
        <title>The Natural Products Discovery Center: Release of the First 8490 Sequenced Strains for Exploring Actinobacteria Biosynthetic Diversity.</title>
        <authorList>
            <person name="Kalkreuter E."/>
            <person name="Kautsar S.A."/>
            <person name="Yang D."/>
            <person name="Bader C.D."/>
            <person name="Teijaro C.N."/>
            <person name="Fluegel L."/>
            <person name="Davis C.M."/>
            <person name="Simpson J.R."/>
            <person name="Lauterbach L."/>
            <person name="Steele A.D."/>
            <person name="Gui C."/>
            <person name="Meng S."/>
            <person name="Li G."/>
            <person name="Viehrig K."/>
            <person name="Ye F."/>
            <person name="Su P."/>
            <person name="Kiefer A.F."/>
            <person name="Nichols A."/>
            <person name="Cepeda A.J."/>
            <person name="Yan W."/>
            <person name="Fan B."/>
            <person name="Jiang Y."/>
            <person name="Adhikari A."/>
            <person name="Zheng C.-J."/>
            <person name="Schuster L."/>
            <person name="Cowan T.M."/>
            <person name="Smanski M.J."/>
            <person name="Chevrette M.G."/>
            <person name="De Carvalho L.P.S."/>
            <person name="Shen B."/>
        </authorList>
    </citation>
    <scope>NUCLEOTIDE SEQUENCE [LARGE SCALE GENOMIC DNA]</scope>
    <source>
        <strain evidence="6 7">NPDC004045</strain>
    </source>
</reference>
<keyword evidence="3" id="KW-0560">Oxidoreductase</keyword>
<dbReference type="InterPro" id="IPR002734">
    <property type="entry name" value="RibDG_C"/>
</dbReference>
<dbReference type="PANTHER" id="PTHR38011:SF7">
    <property type="entry name" value="2,5-DIAMINO-6-RIBOSYLAMINO-4(3H)-PYRIMIDINONE 5'-PHOSPHATE REDUCTASE"/>
    <property type="match status" value="1"/>
</dbReference>
<evidence type="ECO:0000313" key="7">
    <source>
        <dbReference type="Proteomes" id="UP001601444"/>
    </source>
</evidence>
<evidence type="ECO:0000256" key="2">
    <source>
        <dbReference type="ARBA" id="ARBA00022857"/>
    </source>
</evidence>
<sequence>MVGSVTMQRLPDVIQLADLDDDALARAYAYPRQLAVPWVRANFVSSVDGAVTGEGAVSGSLGTPADHRVFWLLRELAEVIVVGAGTVRAENYGGAATDADRRQAHHRHGLGGAADGTPPPIAVVSASANLAPDARLFAESVVAPLVITTAQAPADRVAALTDAGARVLVAGEAAVTPAALVAVLAEEGLHRVLLEGGPHLFGQLAEAGLVDELCLTTSPQLTGGHGGRISLSASPFQVPLVRRQLILDDDGTVLARWGRR</sequence>
<evidence type="ECO:0000256" key="1">
    <source>
        <dbReference type="ARBA" id="ARBA00005104"/>
    </source>
</evidence>
<dbReference type="EMBL" id="JBIAMX010000009">
    <property type="protein sequence ID" value="MFF0544605.1"/>
    <property type="molecule type" value="Genomic_DNA"/>
</dbReference>
<feature type="domain" description="Bacterial bifunctional deaminase-reductase C-terminal" evidence="5">
    <location>
        <begin position="37"/>
        <end position="238"/>
    </location>
</feature>
<accession>A0ABW6PQU5</accession>
<keyword evidence="2" id="KW-0521">NADP</keyword>
<comment type="pathway">
    <text evidence="1">Cofactor biosynthesis; riboflavin biosynthesis.</text>
</comment>
<gene>
    <name evidence="6" type="ORF">ACFYTF_17375</name>
</gene>
<dbReference type="InterPro" id="IPR024072">
    <property type="entry name" value="DHFR-like_dom_sf"/>
</dbReference>
<keyword evidence="7" id="KW-1185">Reference proteome</keyword>
<dbReference type="InterPro" id="IPR050765">
    <property type="entry name" value="Riboflavin_Biosynth_HTPR"/>
</dbReference>
<dbReference type="RefSeq" id="WP_052314057.1">
    <property type="nucleotide sequence ID" value="NZ_JBIAMX010000009.1"/>
</dbReference>
<evidence type="ECO:0000256" key="3">
    <source>
        <dbReference type="ARBA" id="ARBA00023002"/>
    </source>
</evidence>
<proteinExistence type="predicted"/>
<feature type="region of interest" description="Disordered" evidence="4">
    <location>
        <begin position="96"/>
        <end position="116"/>
    </location>
</feature>
<name>A0ABW6PQU5_9NOCA</name>
<dbReference type="Proteomes" id="UP001601444">
    <property type="component" value="Unassembled WGS sequence"/>
</dbReference>